<feature type="compositionally biased region" description="Basic and acidic residues" evidence="5">
    <location>
        <begin position="119"/>
        <end position="135"/>
    </location>
</feature>
<dbReference type="SMART" id="SM00248">
    <property type="entry name" value="ANK"/>
    <property type="match status" value="2"/>
</dbReference>
<gene>
    <name evidence="7" type="primary">LOC114857775</name>
</gene>
<dbReference type="RefSeq" id="XP_040927224.1">
    <property type="nucleotide sequence ID" value="XM_041071290.2"/>
</dbReference>
<feature type="repeat" description="ANK" evidence="4">
    <location>
        <begin position="289"/>
        <end position="321"/>
    </location>
</feature>
<keyword evidence="1" id="KW-0677">Repeat</keyword>
<dbReference type="PANTHER" id="PTHR14491:SF9">
    <property type="entry name" value="ANKYRIN REPEAT DOMAIN-CONTAINING PROTEIN SOWAHB-LIKE"/>
    <property type="match status" value="1"/>
</dbReference>
<evidence type="ECO:0000256" key="5">
    <source>
        <dbReference type="SAM" id="MobiDB-lite"/>
    </source>
</evidence>
<dbReference type="InterPro" id="IPR036770">
    <property type="entry name" value="Ankyrin_rpt-contain_sf"/>
</dbReference>
<feature type="region of interest" description="Disordered" evidence="5">
    <location>
        <begin position="108"/>
        <end position="170"/>
    </location>
</feature>
<evidence type="ECO:0000256" key="4">
    <source>
        <dbReference type="PROSITE-ProRule" id="PRU00023"/>
    </source>
</evidence>
<evidence type="ECO:0000313" key="7">
    <source>
        <dbReference type="RefSeq" id="XP_040927224.1"/>
    </source>
</evidence>
<evidence type="ECO:0000256" key="2">
    <source>
        <dbReference type="ARBA" id="ARBA00023043"/>
    </source>
</evidence>
<feature type="repeat" description="ANK" evidence="4">
    <location>
        <begin position="320"/>
        <end position="353"/>
    </location>
</feature>
<sequence>MFCCRYTDCSSFCCRLRNCFTSPCCCDEPGLFLCFFWFSTFTSCFILVAFPGSVLSGDFVSVSQLCPICNHLPAFEQLPSFVLCQLVFVMHLVCQPSSLFENQTMDQHLHSNTDQTPEDTSKEEHPLQAQKRDQNPESLKGHQGHKLPVAGPVPGHYWTEHQGPDQAQNDVGSVPVLLITQTEVQPPLHPVSPSGPAELLLCTEPSLSSRTDSFDLLSLKSVSVSLCSEPVASRRSDEDDTSSVTASSFLSLFHRVQLDPLEKDWMRCSAAGNMDAQHQLFVQEPSLLFKKTALHWAAKQGHQEAVGWMVDSGADVNARCGYTALHLACIHGHQHVVHALIHSHNAQTDIRDYHGKKAVHYWTGSRIVFHKPDSRSRGSFSSGWRTQRYVLPSVLLSHSRSHGQLNLELGMVPQSAYCDTVDLQL</sequence>
<dbReference type="PANTHER" id="PTHR14491">
    <property type="entry name" value="SOSONDOWAH, ISOFORM G"/>
    <property type="match status" value="1"/>
</dbReference>
<evidence type="ECO:0000313" key="6">
    <source>
        <dbReference type="Proteomes" id="UP000515150"/>
    </source>
</evidence>
<protein>
    <submittedName>
        <fullName evidence="7">Ankyrin repeat domain-containing protein SOWAHC isoform X1</fullName>
    </submittedName>
</protein>
<keyword evidence="6" id="KW-1185">Reference proteome</keyword>
<evidence type="ECO:0000256" key="3">
    <source>
        <dbReference type="ARBA" id="ARBA00038122"/>
    </source>
</evidence>
<dbReference type="Gene3D" id="1.25.40.20">
    <property type="entry name" value="Ankyrin repeat-containing domain"/>
    <property type="match status" value="1"/>
</dbReference>
<accession>A0A8M1HFH9</accession>
<reference evidence="7" key="1">
    <citation type="submission" date="2025-08" db="UniProtKB">
        <authorList>
            <consortium name="RefSeq"/>
        </authorList>
    </citation>
    <scope>IDENTIFICATION</scope>
</reference>
<dbReference type="Proteomes" id="UP000515150">
    <property type="component" value="Chromosome 6"/>
</dbReference>
<dbReference type="AlphaFoldDB" id="A0A8M1HFH9"/>
<dbReference type="PROSITE" id="PS50088">
    <property type="entry name" value="ANK_REPEAT"/>
    <property type="match status" value="2"/>
</dbReference>
<proteinExistence type="inferred from homology"/>
<keyword evidence="2 4" id="KW-0040">ANK repeat</keyword>
<dbReference type="GeneID" id="114857775"/>
<evidence type="ECO:0000256" key="1">
    <source>
        <dbReference type="ARBA" id="ARBA00022737"/>
    </source>
</evidence>
<dbReference type="KEGG" id="bspl:114857775"/>
<dbReference type="OrthoDB" id="60433at2759"/>
<dbReference type="InterPro" id="IPR002110">
    <property type="entry name" value="Ankyrin_rpt"/>
</dbReference>
<dbReference type="PROSITE" id="PS50297">
    <property type="entry name" value="ANK_REP_REGION"/>
    <property type="match status" value="2"/>
</dbReference>
<comment type="similarity">
    <text evidence="3">Belongs to the SOWAH family.</text>
</comment>
<dbReference type="Pfam" id="PF12796">
    <property type="entry name" value="Ank_2"/>
    <property type="match status" value="1"/>
</dbReference>
<organism evidence="6 7">
    <name type="scientific">Betta splendens</name>
    <name type="common">Siamese fighting fish</name>
    <dbReference type="NCBI Taxonomy" id="158456"/>
    <lineage>
        <taxon>Eukaryota</taxon>
        <taxon>Metazoa</taxon>
        <taxon>Chordata</taxon>
        <taxon>Craniata</taxon>
        <taxon>Vertebrata</taxon>
        <taxon>Euteleostomi</taxon>
        <taxon>Actinopterygii</taxon>
        <taxon>Neopterygii</taxon>
        <taxon>Teleostei</taxon>
        <taxon>Neoteleostei</taxon>
        <taxon>Acanthomorphata</taxon>
        <taxon>Anabantaria</taxon>
        <taxon>Anabantiformes</taxon>
        <taxon>Anabantoidei</taxon>
        <taxon>Osphronemidae</taxon>
        <taxon>Betta</taxon>
    </lineage>
</organism>
<dbReference type="SUPFAM" id="SSF48403">
    <property type="entry name" value="Ankyrin repeat"/>
    <property type="match status" value="1"/>
</dbReference>
<name>A0A8M1HFH9_BETSP</name>